<feature type="region of interest" description="Disordered" evidence="1">
    <location>
        <begin position="126"/>
        <end position="152"/>
    </location>
</feature>
<evidence type="ECO:0000313" key="2">
    <source>
        <dbReference type="EMBL" id="EFQ98076.1"/>
    </source>
</evidence>
<feature type="region of interest" description="Disordered" evidence="1">
    <location>
        <begin position="41"/>
        <end position="60"/>
    </location>
</feature>
<protein>
    <submittedName>
        <fullName evidence="2">Uncharacterized protein</fullName>
    </submittedName>
</protein>
<dbReference type="VEuPathDB" id="FungiDB:MGYG_01113"/>
<reference evidence="3" key="1">
    <citation type="journal article" date="2012" name="MBio">
        <title>Comparative genome analysis of Trichophyton rubrum and related dermatophytes reveals candidate genes involved in infection.</title>
        <authorList>
            <person name="Martinez D.A."/>
            <person name="Oliver B.G."/>
            <person name="Graeser Y."/>
            <person name="Goldberg J.M."/>
            <person name="Li W."/>
            <person name="Martinez-Rossi N.M."/>
            <person name="Monod M."/>
            <person name="Shelest E."/>
            <person name="Barton R.C."/>
            <person name="Birch E."/>
            <person name="Brakhage A.A."/>
            <person name="Chen Z."/>
            <person name="Gurr S.J."/>
            <person name="Heiman D."/>
            <person name="Heitman J."/>
            <person name="Kosti I."/>
            <person name="Rossi A."/>
            <person name="Saif S."/>
            <person name="Samalova M."/>
            <person name="Saunders C.W."/>
            <person name="Shea T."/>
            <person name="Summerbell R.C."/>
            <person name="Xu J."/>
            <person name="Young S."/>
            <person name="Zeng Q."/>
            <person name="Birren B.W."/>
            <person name="Cuomo C.A."/>
            <person name="White T.C."/>
        </authorList>
    </citation>
    <scope>NUCLEOTIDE SEQUENCE [LARGE SCALE GENOMIC DNA]</scope>
    <source>
        <strain evidence="3">ATCC MYA-4604 / CBS 118893</strain>
    </source>
</reference>
<dbReference type="OrthoDB" id="10566750at2759"/>
<dbReference type="GeneID" id="10032353"/>
<dbReference type="AlphaFoldDB" id="E5QYV3"/>
<evidence type="ECO:0000313" key="3">
    <source>
        <dbReference type="Proteomes" id="UP000002669"/>
    </source>
</evidence>
<dbReference type="Proteomes" id="UP000002669">
    <property type="component" value="Unassembled WGS sequence"/>
</dbReference>
<dbReference type="HOGENOM" id="CLU_1721897_0_0_1"/>
<proteinExistence type="predicted"/>
<gene>
    <name evidence="2" type="ORF">MGYG_01113</name>
</gene>
<dbReference type="RefSeq" id="XP_003177028.1">
    <property type="nucleotide sequence ID" value="XM_003176980.1"/>
</dbReference>
<keyword evidence="3" id="KW-1185">Reference proteome</keyword>
<dbReference type="InParanoid" id="E5QYV3"/>
<organism evidence="3">
    <name type="scientific">Arthroderma gypseum (strain ATCC MYA-4604 / CBS 118893)</name>
    <name type="common">Microsporum gypseum</name>
    <dbReference type="NCBI Taxonomy" id="535722"/>
    <lineage>
        <taxon>Eukaryota</taxon>
        <taxon>Fungi</taxon>
        <taxon>Dikarya</taxon>
        <taxon>Ascomycota</taxon>
        <taxon>Pezizomycotina</taxon>
        <taxon>Eurotiomycetes</taxon>
        <taxon>Eurotiomycetidae</taxon>
        <taxon>Onygenales</taxon>
        <taxon>Arthrodermataceae</taxon>
        <taxon>Nannizzia</taxon>
    </lineage>
</organism>
<dbReference type="EMBL" id="DS989822">
    <property type="protein sequence ID" value="EFQ98076.1"/>
    <property type="molecule type" value="Genomic_DNA"/>
</dbReference>
<name>E5QYV3_ARTGP</name>
<evidence type="ECO:0000256" key="1">
    <source>
        <dbReference type="SAM" id="MobiDB-lite"/>
    </source>
</evidence>
<dbReference type="eggNOG" id="ENOG502T67G">
    <property type="taxonomic scope" value="Eukaryota"/>
</dbReference>
<accession>E5QYV3</accession>
<sequence length="152" mass="17073">MTAFWATRKRAIKKRNNRKKQPVERLLTICKMLIEDLKNQQDEKRGRSWPGSSNKDGWPAMTYSPSRLQIIKSQRATYGASLGSLALSESLSRSLSLLMGFLRDDRNPTCPREKAFGLIQLTFHGSTGEKEKWTKRKAGTGSGAKAQGREGT</sequence>